<keyword evidence="7" id="KW-1185">Reference proteome</keyword>
<dbReference type="Pfam" id="PF13947">
    <property type="entry name" value="GUB_WAK_bind"/>
    <property type="match status" value="1"/>
</dbReference>
<evidence type="ECO:0000256" key="2">
    <source>
        <dbReference type="ARBA" id="ARBA00022729"/>
    </source>
</evidence>
<dbReference type="EMBL" id="PSQE01000001">
    <property type="protein sequence ID" value="RHN76861.1"/>
    <property type="molecule type" value="Genomic_DNA"/>
</dbReference>
<reference evidence="4 7" key="1">
    <citation type="journal article" date="2011" name="Nature">
        <title>The Medicago genome provides insight into the evolution of rhizobial symbioses.</title>
        <authorList>
            <person name="Young N.D."/>
            <person name="Debelle F."/>
            <person name="Oldroyd G.E."/>
            <person name="Geurts R."/>
            <person name="Cannon S.B."/>
            <person name="Udvardi M.K."/>
            <person name="Benedito V.A."/>
            <person name="Mayer K.F."/>
            <person name="Gouzy J."/>
            <person name="Schoof H."/>
            <person name="Van de Peer Y."/>
            <person name="Proost S."/>
            <person name="Cook D.R."/>
            <person name="Meyers B.C."/>
            <person name="Spannagl M."/>
            <person name="Cheung F."/>
            <person name="De Mita S."/>
            <person name="Krishnakumar V."/>
            <person name="Gundlach H."/>
            <person name="Zhou S."/>
            <person name="Mudge J."/>
            <person name="Bharti A.K."/>
            <person name="Murray J.D."/>
            <person name="Naoumkina M.A."/>
            <person name="Rosen B."/>
            <person name="Silverstein K.A."/>
            <person name="Tang H."/>
            <person name="Rombauts S."/>
            <person name="Zhao P.X."/>
            <person name="Zhou P."/>
            <person name="Barbe V."/>
            <person name="Bardou P."/>
            <person name="Bechner M."/>
            <person name="Bellec A."/>
            <person name="Berger A."/>
            <person name="Berges H."/>
            <person name="Bidwell S."/>
            <person name="Bisseling T."/>
            <person name="Choisne N."/>
            <person name="Couloux A."/>
            <person name="Denny R."/>
            <person name="Deshpande S."/>
            <person name="Dai X."/>
            <person name="Doyle J.J."/>
            <person name="Dudez A.M."/>
            <person name="Farmer A.D."/>
            <person name="Fouteau S."/>
            <person name="Franken C."/>
            <person name="Gibelin C."/>
            <person name="Gish J."/>
            <person name="Goldstein S."/>
            <person name="Gonzalez A.J."/>
            <person name="Green P.J."/>
            <person name="Hallab A."/>
            <person name="Hartog M."/>
            <person name="Hua A."/>
            <person name="Humphray S.J."/>
            <person name="Jeong D.H."/>
            <person name="Jing Y."/>
            <person name="Jocker A."/>
            <person name="Kenton S.M."/>
            <person name="Kim D.J."/>
            <person name="Klee K."/>
            <person name="Lai H."/>
            <person name="Lang C."/>
            <person name="Lin S."/>
            <person name="Macmil S.L."/>
            <person name="Magdelenat G."/>
            <person name="Matthews L."/>
            <person name="McCorrison J."/>
            <person name="Monaghan E.L."/>
            <person name="Mun J.H."/>
            <person name="Najar F.Z."/>
            <person name="Nicholson C."/>
            <person name="Noirot C."/>
            <person name="O'Bleness M."/>
            <person name="Paule C.R."/>
            <person name="Poulain J."/>
            <person name="Prion F."/>
            <person name="Qin B."/>
            <person name="Qu C."/>
            <person name="Retzel E.F."/>
            <person name="Riddle C."/>
            <person name="Sallet E."/>
            <person name="Samain S."/>
            <person name="Samson N."/>
            <person name="Sanders I."/>
            <person name="Saurat O."/>
            <person name="Scarpelli C."/>
            <person name="Schiex T."/>
            <person name="Segurens B."/>
            <person name="Severin A.J."/>
            <person name="Sherrier D.J."/>
            <person name="Shi R."/>
            <person name="Sims S."/>
            <person name="Singer S.R."/>
            <person name="Sinharoy S."/>
            <person name="Sterck L."/>
            <person name="Viollet A."/>
            <person name="Wang B.B."/>
            <person name="Wang K."/>
            <person name="Wang M."/>
            <person name="Wang X."/>
            <person name="Warfsmann J."/>
            <person name="Weissenbach J."/>
            <person name="White D.D."/>
            <person name="White J.D."/>
            <person name="Wiley G.B."/>
            <person name="Wincker P."/>
            <person name="Xing Y."/>
            <person name="Yang L."/>
            <person name="Yao Z."/>
            <person name="Ying F."/>
            <person name="Zhai J."/>
            <person name="Zhou L."/>
            <person name="Zuber A."/>
            <person name="Denarie J."/>
            <person name="Dixon R.A."/>
            <person name="May G.D."/>
            <person name="Schwartz D.C."/>
            <person name="Rogers J."/>
            <person name="Quetier F."/>
            <person name="Town C.D."/>
            <person name="Roe B.A."/>
        </authorList>
    </citation>
    <scope>NUCLEOTIDE SEQUENCE [LARGE SCALE GENOMIC DNA]</scope>
    <source>
        <strain evidence="4">A17</strain>
        <strain evidence="6 7">cv. Jemalong A17</strain>
    </source>
</reference>
<evidence type="ECO:0000259" key="3">
    <source>
        <dbReference type="Pfam" id="PF13947"/>
    </source>
</evidence>
<evidence type="ECO:0000256" key="1">
    <source>
        <dbReference type="ARBA" id="ARBA00004167"/>
    </source>
</evidence>
<dbReference type="InterPro" id="IPR025287">
    <property type="entry name" value="WAK_GUB"/>
</dbReference>
<sequence>MVNLVGTVAADSTPLNTCSHTCGDKEIPYPFGINDTSSNSDCFVGGRLIQLHCNESKIYMGDNLEVSNINTTKAEIDVLFYVSEYCSVDNYTYTKVGLNSGTYTISSKENKFVTVGNSYGYFNSYSGNDIAYSTGCLTRTFGDQINDGKCSGVGCCQIDIHPKMRNVSIQASNFNTSSKFCSYSFVVRNGSYDFSSTHLSQGLPSRDYRWFLTGPLARKTAVLLLPRRMESTMGARRIAIVMTRTHILVTAMPLQSRF</sequence>
<feature type="domain" description="Wall-associated receptor kinase galacturonan-binding" evidence="3">
    <location>
        <begin position="18"/>
        <end position="78"/>
    </location>
</feature>
<dbReference type="PANTHER" id="PTHR33491">
    <property type="entry name" value="OSJNBA0016N04.9 PROTEIN"/>
    <property type="match status" value="1"/>
</dbReference>
<reference evidence="4 7" key="2">
    <citation type="journal article" date="2014" name="BMC Genomics">
        <title>An improved genome release (version Mt4.0) for the model legume Medicago truncatula.</title>
        <authorList>
            <person name="Tang H."/>
            <person name="Krishnakumar V."/>
            <person name="Bidwell S."/>
            <person name="Rosen B."/>
            <person name="Chan A."/>
            <person name="Zhou S."/>
            <person name="Gentzbittel L."/>
            <person name="Childs K.L."/>
            <person name="Yandell M."/>
            <person name="Gundlach H."/>
            <person name="Mayer K.F."/>
            <person name="Schwartz D.C."/>
            <person name="Town C.D."/>
        </authorList>
    </citation>
    <scope>GENOME REANNOTATION</scope>
    <source>
        <strain evidence="4">A17</strain>
        <strain evidence="6 7">cv. Jemalong A17</strain>
    </source>
</reference>
<dbReference type="HOGENOM" id="CLU_1079136_0_0_1"/>
<accession>A0A072VED7</accession>
<keyword evidence="4" id="KW-0808">Transferase</keyword>
<evidence type="ECO:0000313" key="8">
    <source>
        <dbReference type="Proteomes" id="UP000265566"/>
    </source>
</evidence>
<name>A0A072VED7_MEDTR</name>
<protein>
    <submittedName>
        <fullName evidence="5">Putative wall-associated receptor kinase, galacturonan-binding domain-containing protein</fullName>
    </submittedName>
    <submittedName>
        <fullName evidence="4">Wall-associated receptor kinase galacturonan-binding protein</fullName>
    </submittedName>
</protein>
<comment type="subcellular location">
    <subcellularLocation>
        <location evidence="1">Membrane</location>
        <topology evidence="1">Single-pass membrane protein</topology>
    </subcellularLocation>
</comment>
<reference evidence="6" key="3">
    <citation type="submission" date="2015-04" db="UniProtKB">
        <authorList>
            <consortium name="EnsemblPlants"/>
        </authorList>
    </citation>
    <scope>IDENTIFICATION</scope>
    <source>
        <strain evidence="6">cv. Jemalong A17</strain>
    </source>
</reference>
<dbReference type="Proteomes" id="UP000265566">
    <property type="component" value="Chromosome 1"/>
</dbReference>
<dbReference type="AlphaFoldDB" id="A0A072VED7"/>
<reference evidence="8" key="4">
    <citation type="journal article" date="2018" name="Nat. Plants">
        <title>Whole-genome landscape of Medicago truncatula symbiotic genes.</title>
        <authorList>
            <person name="Pecrix Y."/>
            <person name="Staton S.E."/>
            <person name="Sallet E."/>
            <person name="Lelandais-Briere C."/>
            <person name="Moreau S."/>
            <person name="Carrere S."/>
            <person name="Blein T."/>
            <person name="Jardinaud M.F."/>
            <person name="Latrasse D."/>
            <person name="Zouine M."/>
            <person name="Zahm M."/>
            <person name="Kreplak J."/>
            <person name="Mayjonade B."/>
            <person name="Satge C."/>
            <person name="Perez M."/>
            <person name="Cauet S."/>
            <person name="Marande W."/>
            <person name="Chantry-Darmon C."/>
            <person name="Lopez-Roques C."/>
            <person name="Bouchez O."/>
            <person name="Berard A."/>
            <person name="Debelle F."/>
            <person name="Munos S."/>
            <person name="Bendahmane A."/>
            <person name="Berges H."/>
            <person name="Niebel A."/>
            <person name="Buitink J."/>
            <person name="Frugier F."/>
            <person name="Benhamed M."/>
            <person name="Crespi M."/>
            <person name="Gouzy J."/>
            <person name="Gamas P."/>
        </authorList>
    </citation>
    <scope>NUCLEOTIDE SEQUENCE [LARGE SCALE GENOMIC DNA]</scope>
    <source>
        <strain evidence="8">cv. Jemalong A17</strain>
    </source>
</reference>
<keyword evidence="2" id="KW-0732">Signal</keyword>
<dbReference type="GO" id="GO:0030247">
    <property type="term" value="F:polysaccharide binding"/>
    <property type="evidence" value="ECO:0007669"/>
    <property type="project" value="InterPro"/>
</dbReference>
<dbReference type="GO" id="GO:0016020">
    <property type="term" value="C:membrane"/>
    <property type="evidence" value="ECO:0007669"/>
    <property type="project" value="UniProtKB-SubCell"/>
</dbReference>
<dbReference type="EMBL" id="CM001217">
    <property type="protein sequence ID" value="KEH39808.1"/>
    <property type="molecule type" value="Genomic_DNA"/>
</dbReference>
<dbReference type="GO" id="GO:0016301">
    <property type="term" value="F:kinase activity"/>
    <property type="evidence" value="ECO:0007669"/>
    <property type="project" value="UniProtKB-KW"/>
</dbReference>
<proteinExistence type="predicted"/>
<dbReference type="Gramene" id="rna244">
    <property type="protein sequence ID" value="RHN76861.1"/>
    <property type="gene ID" value="gene244"/>
</dbReference>
<evidence type="ECO:0000313" key="6">
    <source>
        <dbReference type="EnsemblPlants" id="KEH39808"/>
    </source>
</evidence>
<reference evidence="5" key="5">
    <citation type="journal article" date="2018" name="Nat. Plants">
        <title>Whole-genome landscape of Medicago truncatula symbiotic genes.</title>
        <authorList>
            <person name="Pecrix Y."/>
            <person name="Gamas P."/>
            <person name="Carrere S."/>
        </authorList>
    </citation>
    <scope>NUCLEOTIDE SEQUENCE</scope>
    <source>
        <tissue evidence="5">Leaves</tissue>
    </source>
</reference>
<gene>
    <name evidence="4" type="ordered locus">MTR_1g010230</name>
    <name evidence="5" type="ORF">MtrunA17_Chr1g0148481</name>
</gene>
<evidence type="ECO:0000313" key="7">
    <source>
        <dbReference type="Proteomes" id="UP000002051"/>
    </source>
</evidence>
<dbReference type="EnsemblPlants" id="KEH39808">
    <property type="protein sequence ID" value="KEH39808"/>
    <property type="gene ID" value="MTR_1g010230"/>
</dbReference>
<evidence type="ECO:0000313" key="4">
    <source>
        <dbReference type="EMBL" id="KEH39808.1"/>
    </source>
</evidence>
<organism evidence="4 7">
    <name type="scientific">Medicago truncatula</name>
    <name type="common">Barrel medic</name>
    <name type="synonym">Medicago tribuloides</name>
    <dbReference type="NCBI Taxonomy" id="3880"/>
    <lineage>
        <taxon>Eukaryota</taxon>
        <taxon>Viridiplantae</taxon>
        <taxon>Streptophyta</taxon>
        <taxon>Embryophyta</taxon>
        <taxon>Tracheophyta</taxon>
        <taxon>Spermatophyta</taxon>
        <taxon>Magnoliopsida</taxon>
        <taxon>eudicotyledons</taxon>
        <taxon>Gunneridae</taxon>
        <taxon>Pentapetalae</taxon>
        <taxon>rosids</taxon>
        <taxon>fabids</taxon>
        <taxon>Fabales</taxon>
        <taxon>Fabaceae</taxon>
        <taxon>Papilionoideae</taxon>
        <taxon>50 kb inversion clade</taxon>
        <taxon>NPAAA clade</taxon>
        <taxon>Hologalegina</taxon>
        <taxon>IRL clade</taxon>
        <taxon>Trifolieae</taxon>
        <taxon>Medicago</taxon>
    </lineage>
</organism>
<keyword evidence="4" id="KW-0418">Kinase</keyword>
<dbReference type="Proteomes" id="UP000002051">
    <property type="component" value="Unassembled WGS sequence"/>
</dbReference>
<evidence type="ECO:0000313" key="5">
    <source>
        <dbReference type="EMBL" id="RHN76861.1"/>
    </source>
</evidence>
<keyword evidence="4" id="KW-0675">Receptor</keyword>
<dbReference type="STRING" id="3880.A0A072VED7"/>